<protein>
    <submittedName>
        <fullName evidence="1">(rape) hypothetical protein</fullName>
    </submittedName>
</protein>
<evidence type="ECO:0000313" key="1">
    <source>
        <dbReference type="EMBL" id="CAF1902567.1"/>
    </source>
</evidence>
<organism evidence="1">
    <name type="scientific">Brassica napus</name>
    <name type="common">Rape</name>
    <dbReference type="NCBI Taxonomy" id="3708"/>
    <lineage>
        <taxon>Eukaryota</taxon>
        <taxon>Viridiplantae</taxon>
        <taxon>Streptophyta</taxon>
        <taxon>Embryophyta</taxon>
        <taxon>Tracheophyta</taxon>
        <taxon>Spermatophyta</taxon>
        <taxon>Magnoliopsida</taxon>
        <taxon>eudicotyledons</taxon>
        <taxon>Gunneridae</taxon>
        <taxon>Pentapetalae</taxon>
        <taxon>rosids</taxon>
        <taxon>malvids</taxon>
        <taxon>Brassicales</taxon>
        <taxon>Brassicaceae</taxon>
        <taxon>Brassiceae</taxon>
        <taxon>Brassica</taxon>
    </lineage>
</organism>
<sequence length="38" mass="4318">MVCCRKLLNERSSLFDLTCKAGLSWTSMFEAGFIFAKL</sequence>
<name>A0A816K4X2_BRANA</name>
<accession>A0A816K4X2</accession>
<gene>
    <name evidence="1" type="ORF">DARMORV10_C02P22870.1</name>
</gene>
<dbReference type="EMBL" id="HG994366">
    <property type="protein sequence ID" value="CAF1902567.1"/>
    <property type="molecule type" value="Genomic_DNA"/>
</dbReference>
<dbReference type="AlphaFoldDB" id="A0A816K4X2"/>
<reference evidence="1" key="1">
    <citation type="submission" date="2021-01" db="EMBL/GenBank/DDBJ databases">
        <authorList>
            <consortium name="Genoscope - CEA"/>
            <person name="William W."/>
        </authorList>
    </citation>
    <scope>NUCLEOTIDE SEQUENCE</scope>
</reference>
<dbReference type="Proteomes" id="UP001295469">
    <property type="component" value="Chromosome C02"/>
</dbReference>
<proteinExistence type="predicted"/>